<accession>A0A0A9CF79</accession>
<organism evidence="2">
    <name type="scientific">Arundo donax</name>
    <name type="common">Giant reed</name>
    <name type="synonym">Donax arundinaceus</name>
    <dbReference type="NCBI Taxonomy" id="35708"/>
    <lineage>
        <taxon>Eukaryota</taxon>
        <taxon>Viridiplantae</taxon>
        <taxon>Streptophyta</taxon>
        <taxon>Embryophyta</taxon>
        <taxon>Tracheophyta</taxon>
        <taxon>Spermatophyta</taxon>
        <taxon>Magnoliopsida</taxon>
        <taxon>Liliopsida</taxon>
        <taxon>Poales</taxon>
        <taxon>Poaceae</taxon>
        <taxon>PACMAD clade</taxon>
        <taxon>Arundinoideae</taxon>
        <taxon>Arundineae</taxon>
        <taxon>Arundo</taxon>
    </lineage>
</organism>
<reference evidence="2" key="2">
    <citation type="journal article" date="2015" name="Data Brief">
        <title>Shoot transcriptome of the giant reed, Arundo donax.</title>
        <authorList>
            <person name="Barrero R.A."/>
            <person name="Guerrero F.D."/>
            <person name="Moolhuijzen P."/>
            <person name="Goolsby J.A."/>
            <person name="Tidwell J."/>
            <person name="Bellgard S.E."/>
            <person name="Bellgard M.I."/>
        </authorList>
    </citation>
    <scope>NUCLEOTIDE SEQUENCE</scope>
    <source>
        <tissue evidence="2">Shoot tissue taken approximately 20 cm above the soil surface</tissue>
    </source>
</reference>
<dbReference type="EMBL" id="GBRH01227758">
    <property type="protein sequence ID" value="JAD70137.1"/>
    <property type="molecule type" value="Transcribed_RNA"/>
</dbReference>
<dbReference type="AlphaFoldDB" id="A0A0A9CF79"/>
<sequence length="27" mass="3004">MGVSDFQFLPSTAAGRKGRRFPGHREV</sequence>
<evidence type="ECO:0000256" key="1">
    <source>
        <dbReference type="SAM" id="MobiDB-lite"/>
    </source>
</evidence>
<name>A0A0A9CF79_ARUDO</name>
<feature type="compositionally biased region" description="Basic residues" evidence="1">
    <location>
        <begin position="16"/>
        <end position="27"/>
    </location>
</feature>
<reference evidence="2" key="1">
    <citation type="submission" date="2014-09" db="EMBL/GenBank/DDBJ databases">
        <authorList>
            <person name="Magalhaes I.L.F."/>
            <person name="Oliveira U."/>
            <person name="Santos F.R."/>
            <person name="Vidigal T.H.D.A."/>
            <person name="Brescovit A.D."/>
            <person name="Santos A.J."/>
        </authorList>
    </citation>
    <scope>NUCLEOTIDE SEQUENCE</scope>
    <source>
        <tissue evidence="2">Shoot tissue taken approximately 20 cm above the soil surface</tissue>
    </source>
</reference>
<evidence type="ECO:0000313" key="2">
    <source>
        <dbReference type="EMBL" id="JAD70137.1"/>
    </source>
</evidence>
<proteinExistence type="predicted"/>
<protein>
    <submittedName>
        <fullName evidence="2">Uncharacterized protein</fullName>
    </submittedName>
</protein>
<feature type="region of interest" description="Disordered" evidence="1">
    <location>
        <begin position="1"/>
        <end position="27"/>
    </location>
</feature>